<evidence type="ECO:0000259" key="8">
    <source>
        <dbReference type="PROSITE" id="PS50113"/>
    </source>
</evidence>
<evidence type="ECO:0000256" key="3">
    <source>
        <dbReference type="ARBA" id="ARBA00022553"/>
    </source>
</evidence>
<evidence type="ECO:0000313" key="10">
    <source>
        <dbReference type="Proteomes" id="UP001385892"/>
    </source>
</evidence>
<feature type="domain" description="PAS" evidence="7">
    <location>
        <begin position="320"/>
        <end position="362"/>
    </location>
</feature>
<dbReference type="InterPro" id="IPR036097">
    <property type="entry name" value="HisK_dim/P_sf"/>
</dbReference>
<dbReference type="Pfam" id="PF00072">
    <property type="entry name" value="Response_reg"/>
    <property type="match status" value="1"/>
</dbReference>
<dbReference type="InterPro" id="IPR013656">
    <property type="entry name" value="PAS_4"/>
</dbReference>
<dbReference type="InterPro" id="IPR004358">
    <property type="entry name" value="Sig_transdc_His_kin-like_C"/>
</dbReference>
<dbReference type="SMART" id="SM00086">
    <property type="entry name" value="PAC"/>
    <property type="match status" value="3"/>
</dbReference>
<evidence type="ECO:0000256" key="4">
    <source>
        <dbReference type="PROSITE-ProRule" id="PRU00169"/>
    </source>
</evidence>
<reference evidence="9 10" key="1">
    <citation type="submission" date="2024-03" db="EMBL/GenBank/DDBJ databases">
        <title>Novel species of the genus Variovorax.</title>
        <authorList>
            <person name="Liu Q."/>
            <person name="Xin Y.-H."/>
        </authorList>
    </citation>
    <scope>NUCLEOTIDE SEQUENCE [LARGE SCALE GENOMIC DNA]</scope>
    <source>
        <strain evidence="9 10">KACC 18900</strain>
    </source>
</reference>
<keyword evidence="3 4" id="KW-0597">Phosphoprotein</keyword>
<dbReference type="SUPFAM" id="SSF52172">
    <property type="entry name" value="CheY-like"/>
    <property type="match status" value="1"/>
</dbReference>
<dbReference type="InterPro" id="IPR011006">
    <property type="entry name" value="CheY-like_superfamily"/>
</dbReference>
<dbReference type="Gene3D" id="3.30.450.20">
    <property type="entry name" value="PAS domain"/>
    <property type="match status" value="3"/>
</dbReference>
<dbReference type="SUPFAM" id="SSF55785">
    <property type="entry name" value="PYP-like sensor domain (PAS domain)"/>
    <property type="match status" value="3"/>
</dbReference>
<dbReference type="InterPro" id="IPR036890">
    <property type="entry name" value="HATPase_C_sf"/>
</dbReference>
<name>A0ABU8WL82_9BURK</name>
<dbReference type="SMART" id="SM00091">
    <property type="entry name" value="PAS"/>
    <property type="match status" value="2"/>
</dbReference>
<dbReference type="Pfam" id="PF02518">
    <property type="entry name" value="HATPase_c"/>
    <property type="match status" value="1"/>
</dbReference>
<dbReference type="PROSITE" id="PS50110">
    <property type="entry name" value="RESPONSE_REGULATORY"/>
    <property type="match status" value="1"/>
</dbReference>
<dbReference type="InterPro" id="IPR001610">
    <property type="entry name" value="PAC"/>
</dbReference>
<dbReference type="SUPFAM" id="SSF55874">
    <property type="entry name" value="ATPase domain of HSP90 chaperone/DNA topoisomerase II/histidine kinase"/>
    <property type="match status" value="1"/>
</dbReference>
<dbReference type="CDD" id="cd00130">
    <property type="entry name" value="PAS"/>
    <property type="match status" value="2"/>
</dbReference>
<dbReference type="InterPro" id="IPR005467">
    <property type="entry name" value="His_kinase_dom"/>
</dbReference>
<evidence type="ECO:0000313" key="9">
    <source>
        <dbReference type="EMBL" id="MEJ8848286.1"/>
    </source>
</evidence>
<dbReference type="InterPro" id="IPR000700">
    <property type="entry name" value="PAS-assoc_C"/>
</dbReference>
<dbReference type="SMART" id="SM00448">
    <property type="entry name" value="REC"/>
    <property type="match status" value="1"/>
</dbReference>
<sequence>MKPKCTTHPFLNGGGEAARLIGDFDWAKTSVGPIDDWPPFMKAAVSLMLRSPVPIITLWGTDGVMIYNDGFSVFAHQRHPQVLGSNVREGWPEVADFNDNVMQVCLAGGTLSYLDQELTLYRKGRAEQVFMNLDYSPLLDESGQPAGVMAIVIETTGKVRAERAVRQGDARFRTFAEAVPSHVWAAPADGLVDWFNHAAETYSGLSQEELAGHGWASMVHPEDIPDVAEEWERSRAESRAHEVEARLRRADGVYRWHITRAVPLRDEAGAIIHWVGTNTDIEDQKAAALMLANMNQMLEAQVAERTADRDRVWRLSTDLMLVADFDSRIHAVNPAWTRLLGWSEAELVGHSFMEFVHPDDHSATMAEVAGLGDGVATFRFENRYRRKDGNYCLLSWTAVPEARIIHAVARDITADREAAEALKRTEAALYQSQKMESVGQLTGGVAHDFNNLLQVISGNLQLLSRTMGVNGSSERYVANAIAATQRGARLSSQLLAFARRQPLDPKVANIARVVRGMEDMLRSTLGDAIEIESVISGGLWNCFVDVAQVENALLNLCLNARDAMNSSGRLTIEAGNASLDERYVRDYPGVAAGQYVMLAVTDTGTGIPPEILAKVFEPFFSTKAEGKGSGLGLSMVYGFVRQSGGHTKIYSEPGHGTTVKLYLPRDLGEVSALPPEIDAMEGGDETILVAEDDDAVRATVVELLGHLGYNVLEARDAAAALAILEDGAQVDLLFTDVVMPGKLRSPELARIAQQMLPGIAVIFTSGYTQNAIVHGGRLDKGVELLGKPYTHDALAKRIRRVLADRARRPR</sequence>
<dbReference type="EMBL" id="JBBKZT010000007">
    <property type="protein sequence ID" value="MEJ8848286.1"/>
    <property type="molecule type" value="Genomic_DNA"/>
</dbReference>
<dbReference type="Gene3D" id="3.40.50.2300">
    <property type="match status" value="1"/>
</dbReference>
<evidence type="ECO:0000259" key="6">
    <source>
        <dbReference type="PROSITE" id="PS50110"/>
    </source>
</evidence>
<feature type="domain" description="Response regulatory" evidence="6">
    <location>
        <begin position="686"/>
        <end position="802"/>
    </location>
</feature>
<dbReference type="PANTHER" id="PTHR43065:SF49">
    <property type="entry name" value="HISTIDINE KINASE"/>
    <property type="match status" value="1"/>
</dbReference>
<organism evidence="9 10">
    <name type="scientific">Variovorax rhizosphaerae</name>
    <dbReference type="NCBI Taxonomy" id="1836200"/>
    <lineage>
        <taxon>Bacteria</taxon>
        <taxon>Pseudomonadati</taxon>
        <taxon>Pseudomonadota</taxon>
        <taxon>Betaproteobacteria</taxon>
        <taxon>Burkholderiales</taxon>
        <taxon>Comamonadaceae</taxon>
        <taxon>Variovorax</taxon>
    </lineage>
</organism>
<dbReference type="PANTHER" id="PTHR43065">
    <property type="entry name" value="SENSOR HISTIDINE KINASE"/>
    <property type="match status" value="1"/>
</dbReference>
<dbReference type="Pfam" id="PF08447">
    <property type="entry name" value="PAS_3"/>
    <property type="match status" value="2"/>
</dbReference>
<dbReference type="RefSeq" id="WP_340343416.1">
    <property type="nucleotide sequence ID" value="NZ_JBBKZT010000007.1"/>
</dbReference>
<dbReference type="PRINTS" id="PR00344">
    <property type="entry name" value="BCTRLSENSOR"/>
</dbReference>
<feature type="domain" description="PAC" evidence="8">
    <location>
        <begin position="241"/>
        <end position="293"/>
    </location>
</feature>
<dbReference type="NCBIfam" id="TIGR00229">
    <property type="entry name" value="sensory_box"/>
    <property type="match status" value="2"/>
</dbReference>
<dbReference type="PROSITE" id="PS50109">
    <property type="entry name" value="HIS_KIN"/>
    <property type="match status" value="1"/>
</dbReference>
<evidence type="ECO:0000259" key="5">
    <source>
        <dbReference type="PROSITE" id="PS50109"/>
    </source>
</evidence>
<dbReference type="Pfam" id="PF00512">
    <property type="entry name" value="HisKA"/>
    <property type="match status" value="1"/>
</dbReference>
<evidence type="ECO:0000259" key="7">
    <source>
        <dbReference type="PROSITE" id="PS50112"/>
    </source>
</evidence>
<dbReference type="InterPro" id="IPR003661">
    <property type="entry name" value="HisK_dim/P_dom"/>
</dbReference>
<feature type="domain" description="Histidine kinase" evidence="5">
    <location>
        <begin position="444"/>
        <end position="667"/>
    </location>
</feature>
<comment type="catalytic activity">
    <reaction evidence="1">
        <text>ATP + protein L-histidine = ADP + protein N-phospho-L-histidine.</text>
        <dbReference type="EC" id="2.7.13.3"/>
    </reaction>
</comment>
<comment type="caution">
    <text evidence="9">The sequence shown here is derived from an EMBL/GenBank/DDBJ whole genome shotgun (WGS) entry which is preliminary data.</text>
</comment>
<dbReference type="InterPro" id="IPR013655">
    <property type="entry name" value="PAS_fold_3"/>
</dbReference>
<dbReference type="Pfam" id="PF08448">
    <property type="entry name" value="PAS_4"/>
    <property type="match status" value="1"/>
</dbReference>
<gene>
    <name evidence="9" type="ORF">WKW82_16635</name>
</gene>
<protein>
    <recommendedName>
        <fullName evidence="2">histidine kinase</fullName>
        <ecNumber evidence="2">2.7.13.3</ecNumber>
    </recommendedName>
</protein>
<evidence type="ECO:0000256" key="1">
    <source>
        <dbReference type="ARBA" id="ARBA00000085"/>
    </source>
</evidence>
<dbReference type="InterPro" id="IPR003594">
    <property type="entry name" value="HATPase_dom"/>
</dbReference>
<dbReference type="CDD" id="cd16919">
    <property type="entry name" value="HATPase_CckA-like"/>
    <property type="match status" value="1"/>
</dbReference>
<accession>A0ABU8WL82</accession>
<evidence type="ECO:0000256" key="2">
    <source>
        <dbReference type="ARBA" id="ARBA00012438"/>
    </source>
</evidence>
<dbReference type="PROSITE" id="PS50113">
    <property type="entry name" value="PAC"/>
    <property type="match status" value="2"/>
</dbReference>
<feature type="modified residue" description="4-aspartylphosphate" evidence="4">
    <location>
        <position position="736"/>
    </location>
</feature>
<keyword evidence="10" id="KW-1185">Reference proteome</keyword>
<dbReference type="Proteomes" id="UP001385892">
    <property type="component" value="Unassembled WGS sequence"/>
</dbReference>
<dbReference type="Gene3D" id="1.10.287.130">
    <property type="match status" value="1"/>
</dbReference>
<feature type="domain" description="PAS" evidence="7">
    <location>
        <begin position="168"/>
        <end position="238"/>
    </location>
</feature>
<dbReference type="InterPro" id="IPR001789">
    <property type="entry name" value="Sig_transdc_resp-reg_receiver"/>
</dbReference>
<dbReference type="InterPro" id="IPR000014">
    <property type="entry name" value="PAS"/>
</dbReference>
<dbReference type="CDD" id="cd00082">
    <property type="entry name" value="HisKA"/>
    <property type="match status" value="1"/>
</dbReference>
<feature type="domain" description="PAC" evidence="8">
    <location>
        <begin position="114"/>
        <end position="167"/>
    </location>
</feature>
<dbReference type="Gene3D" id="3.30.565.10">
    <property type="entry name" value="Histidine kinase-like ATPase, C-terminal domain"/>
    <property type="match status" value="1"/>
</dbReference>
<dbReference type="InterPro" id="IPR035965">
    <property type="entry name" value="PAS-like_dom_sf"/>
</dbReference>
<dbReference type="SUPFAM" id="SSF47384">
    <property type="entry name" value="Homodimeric domain of signal transducing histidine kinase"/>
    <property type="match status" value="1"/>
</dbReference>
<proteinExistence type="predicted"/>
<dbReference type="PROSITE" id="PS50112">
    <property type="entry name" value="PAS"/>
    <property type="match status" value="2"/>
</dbReference>
<dbReference type="EC" id="2.7.13.3" evidence="2"/>
<dbReference type="SMART" id="SM00387">
    <property type="entry name" value="HATPase_c"/>
    <property type="match status" value="1"/>
</dbReference>
<dbReference type="SMART" id="SM00388">
    <property type="entry name" value="HisKA"/>
    <property type="match status" value="1"/>
</dbReference>